<comment type="similarity">
    <text evidence="7">Belongs to the shikimate kinase family.</text>
</comment>
<accession>A0ABY4VZZ3</accession>
<dbReference type="InterPro" id="IPR027417">
    <property type="entry name" value="P-loop_NTPase"/>
</dbReference>
<comment type="caution">
    <text evidence="7">Lacks conserved residue(s) required for the propagation of feature annotation.</text>
</comment>
<evidence type="ECO:0000256" key="4">
    <source>
        <dbReference type="ARBA" id="ARBA00022777"/>
    </source>
</evidence>
<dbReference type="CDD" id="cd00464">
    <property type="entry name" value="SK"/>
    <property type="match status" value="1"/>
</dbReference>
<proteinExistence type="inferred from homology"/>
<gene>
    <name evidence="7" type="primary">aroK</name>
    <name evidence="9" type="ORF">NBZ79_15030</name>
</gene>
<dbReference type="EMBL" id="CP098747">
    <property type="protein sequence ID" value="USG60478.1"/>
    <property type="molecule type" value="Genomic_DNA"/>
</dbReference>
<feature type="binding site" evidence="7">
    <location>
        <position position="185"/>
    </location>
    <ligand>
        <name>substrate</name>
    </ligand>
</feature>
<protein>
    <recommendedName>
        <fullName evidence="7">Shikimate kinase</fullName>
        <shortName evidence="7">SK</shortName>
        <ecNumber evidence="7">2.7.1.71</ecNumber>
    </recommendedName>
</protein>
<dbReference type="PANTHER" id="PTHR21087:SF16">
    <property type="entry name" value="SHIKIMATE KINASE 1, CHLOROPLASTIC"/>
    <property type="match status" value="1"/>
</dbReference>
<dbReference type="Proteomes" id="UP001056291">
    <property type="component" value="Chromosome"/>
</dbReference>
<keyword evidence="10" id="KW-1185">Reference proteome</keyword>
<dbReference type="HAMAP" id="MF_00109">
    <property type="entry name" value="Shikimate_kinase"/>
    <property type="match status" value="1"/>
</dbReference>
<keyword evidence="2 7" id="KW-0808">Transferase</keyword>
<dbReference type="InterPro" id="IPR001387">
    <property type="entry name" value="Cro/C1-type_HTH"/>
</dbReference>
<dbReference type="Pfam" id="PF01202">
    <property type="entry name" value="SKI"/>
    <property type="match status" value="1"/>
</dbReference>
<dbReference type="Pfam" id="PF01381">
    <property type="entry name" value="HTH_3"/>
    <property type="match status" value="1"/>
</dbReference>
<comment type="cofactor">
    <cofactor evidence="7">
        <name>Mg(2+)</name>
        <dbReference type="ChEBI" id="CHEBI:18420"/>
    </cofactor>
    <text evidence="7">Binds 1 Mg(2+) ion per subunit.</text>
</comment>
<evidence type="ECO:0000256" key="2">
    <source>
        <dbReference type="ARBA" id="ARBA00022679"/>
    </source>
</evidence>
<keyword evidence="4 7" id="KW-0418">Kinase</keyword>
<dbReference type="Gene3D" id="3.40.50.300">
    <property type="entry name" value="P-loop containing nucleotide triphosphate hydrolases"/>
    <property type="match status" value="1"/>
</dbReference>
<comment type="catalytic activity">
    <reaction evidence="7">
        <text>shikimate + ATP = 3-phosphoshikimate + ADP + H(+)</text>
        <dbReference type="Rhea" id="RHEA:13121"/>
        <dbReference type="ChEBI" id="CHEBI:15378"/>
        <dbReference type="ChEBI" id="CHEBI:30616"/>
        <dbReference type="ChEBI" id="CHEBI:36208"/>
        <dbReference type="ChEBI" id="CHEBI:145989"/>
        <dbReference type="ChEBI" id="CHEBI:456216"/>
        <dbReference type="EC" id="2.7.1.71"/>
    </reaction>
</comment>
<feature type="domain" description="HTH cro/C1-type" evidence="8">
    <location>
        <begin position="29"/>
        <end position="83"/>
    </location>
</feature>
<dbReference type="InterPro" id="IPR000623">
    <property type="entry name" value="Shikimate_kinase/TSH1"/>
</dbReference>
<sequence>MAAPKQATDPSRREDASAVDYLTELGARVRAARARRGMTRKILAHDSGVSERYLAKLETGEGNISVLVLRQIADAMDMRMLDLVSVGEQLSPQMQSLYQLARQMTEQELAQANSILKEALGHKTGRAKAKRISLIGLRGAGKSTLGPILSEKLGFGFIELNKQIEQEFGATLAEIFSLAGQPSFRRFERRCLQDIIESHDEIVISTGGSIVADEKTFSLLVQHTHVIWLQATPGEHMSRVVEQGDLRPMAGSQEAMADLKQILSAREPLYGRADEVCNTSGRAIDETAQNLLEIAEGLLAANSDQSP</sequence>
<evidence type="ECO:0000259" key="8">
    <source>
        <dbReference type="PROSITE" id="PS50943"/>
    </source>
</evidence>
<organism evidence="9 10">
    <name type="scientific">Sneathiella marina</name>
    <dbReference type="NCBI Taxonomy" id="2950108"/>
    <lineage>
        <taxon>Bacteria</taxon>
        <taxon>Pseudomonadati</taxon>
        <taxon>Pseudomonadota</taxon>
        <taxon>Alphaproteobacteria</taxon>
        <taxon>Sneathiellales</taxon>
        <taxon>Sneathiellaceae</taxon>
        <taxon>Sneathiella</taxon>
    </lineage>
</organism>
<evidence type="ECO:0000256" key="7">
    <source>
        <dbReference type="HAMAP-Rule" id="MF_00109"/>
    </source>
</evidence>
<dbReference type="SUPFAM" id="SSF47413">
    <property type="entry name" value="lambda repressor-like DNA-binding domains"/>
    <property type="match status" value="1"/>
</dbReference>
<evidence type="ECO:0000256" key="5">
    <source>
        <dbReference type="ARBA" id="ARBA00022840"/>
    </source>
</evidence>
<dbReference type="RefSeq" id="WP_251933359.1">
    <property type="nucleotide sequence ID" value="NZ_CP098747.1"/>
</dbReference>
<dbReference type="EC" id="2.7.1.71" evidence="7"/>
<keyword evidence="7" id="KW-0479">Metal-binding</keyword>
<evidence type="ECO:0000313" key="9">
    <source>
        <dbReference type="EMBL" id="USG60478.1"/>
    </source>
</evidence>
<dbReference type="InterPro" id="IPR010982">
    <property type="entry name" value="Lambda_DNA-bd_dom_sf"/>
</dbReference>
<dbReference type="NCBIfam" id="NF006015">
    <property type="entry name" value="PRK08154.1"/>
    <property type="match status" value="1"/>
</dbReference>
<dbReference type="Gene3D" id="1.10.260.40">
    <property type="entry name" value="lambda repressor-like DNA-binding domains"/>
    <property type="match status" value="1"/>
</dbReference>
<keyword evidence="5 7" id="KW-0067">ATP-binding</keyword>
<feature type="binding site" evidence="7">
    <location>
        <begin position="139"/>
        <end position="144"/>
    </location>
    <ligand>
        <name>ATP</name>
        <dbReference type="ChEBI" id="CHEBI:30616"/>
    </ligand>
</feature>
<keyword evidence="7" id="KW-0963">Cytoplasm</keyword>
<dbReference type="SUPFAM" id="SSF52540">
    <property type="entry name" value="P-loop containing nucleoside triphosphate hydrolases"/>
    <property type="match status" value="1"/>
</dbReference>
<dbReference type="CDD" id="cd00093">
    <property type="entry name" value="HTH_XRE"/>
    <property type="match status" value="1"/>
</dbReference>
<dbReference type="PRINTS" id="PR01100">
    <property type="entry name" value="SHIKIMTKNASE"/>
</dbReference>
<feature type="binding site" evidence="7">
    <location>
        <position position="247"/>
    </location>
    <ligand>
        <name>ATP</name>
        <dbReference type="ChEBI" id="CHEBI:30616"/>
    </ligand>
</feature>
<keyword evidence="1 7" id="KW-0028">Amino-acid biosynthesis</keyword>
<dbReference type="InterPro" id="IPR031322">
    <property type="entry name" value="Shikimate/glucono_kinase"/>
</dbReference>
<reference evidence="9" key="1">
    <citation type="submission" date="2022-06" db="EMBL/GenBank/DDBJ databases">
        <title>Sneathiella actinostolidae sp. nov., isolated from a sea anemonein the Western Pacific Ocean.</title>
        <authorList>
            <person name="Wei M.J."/>
        </authorList>
    </citation>
    <scope>NUCLEOTIDE SEQUENCE</scope>
    <source>
        <strain evidence="9">PHK-P5</strain>
    </source>
</reference>
<evidence type="ECO:0000313" key="10">
    <source>
        <dbReference type="Proteomes" id="UP001056291"/>
    </source>
</evidence>
<evidence type="ECO:0000256" key="3">
    <source>
        <dbReference type="ARBA" id="ARBA00022741"/>
    </source>
</evidence>
<feature type="binding site" evidence="7">
    <location>
        <position position="266"/>
    </location>
    <ligand>
        <name>substrate</name>
    </ligand>
</feature>
<name>A0ABY4VZZ3_9PROT</name>
<feature type="binding site" evidence="7">
    <location>
        <position position="208"/>
    </location>
    <ligand>
        <name>substrate</name>
    </ligand>
</feature>
<evidence type="ECO:0000256" key="6">
    <source>
        <dbReference type="ARBA" id="ARBA00023141"/>
    </source>
</evidence>
<dbReference type="PROSITE" id="PS50943">
    <property type="entry name" value="HTH_CROC1"/>
    <property type="match status" value="1"/>
</dbReference>
<comment type="subcellular location">
    <subcellularLocation>
        <location evidence="7">Cytoplasm</location>
    </subcellularLocation>
</comment>
<comment type="function">
    <text evidence="7">Catalyzes the specific phosphorylation of the 3-hydroxyl group of shikimic acid using ATP as a cosubstrate.</text>
</comment>
<dbReference type="SMART" id="SM00530">
    <property type="entry name" value="HTH_XRE"/>
    <property type="match status" value="1"/>
</dbReference>
<keyword evidence="7" id="KW-0460">Magnesium</keyword>
<keyword evidence="3 7" id="KW-0547">Nucleotide-binding</keyword>
<comment type="pathway">
    <text evidence="7">Metabolic intermediate biosynthesis; chorismate biosynthesis; chorismate from D-erythrose 4-phosphate and phosphoenolpyruvate: step 5/7.</text>
</comment>
<feature type="binding site" evidence="7">
    <location>
        <position position="143"/>
    </location>
    <ligand>
        <name>Mg(2+)</name>
        <dbReference type="ChEBI" id="CHEBI:18420"/>
    </ligand>
</feature>
<comment type="subunit">
    <text evidence="7">Monomer.</text>
</comment>
<dbReference type="PANTHER" id="PTHR21087">
    <property type="entry name" value="SHIKIMATE KINASE"/>
    <property type="match status" value="1"/>
</dbReference>
<keyword evidence="6 7" id="KW-0057">Aromatic amino acid biosynthesis</keyword>
<feature type="binding site" evidence="7">
    <location>
        <position position="282"/>
    </location>
    <ligand>
        <name>ATP</name>
        <dbReference type="ChEBI" id="CHEBI:30616"/>
    </ligand>
</feature>
<evidence type="ECO:0000256" key="1">
    <source>
        <dbReference type="ARBA" id="ARBA00022605"/>
    </source>
</evidence>